<proteinExistence type="predicted"/>
<dbReference type="InterPro" id="IPR037069">
    <property type="entry name" value="AcylCoA_DH/ox_N_sf"/>
</dbReference>
<evidence type="ECO:0000259" key="2">
    <source>
        <dbReference type="Pfam" id="PF08028"/>
    </source>
</evidence>
<name>A0ABU8MQZ6_9PSEU</name>
<organism evidence="3 4">
    <name type="scientific">Actinomycetospora aurantiaca</name>
    <dbReference type="NCBI Taxonomy" id="3129233"/>
    <lineage>
        <taxon>Bacteria</taxon>
        <taxon>Bacillati</taxon>
        <taxon>Actinomycetota</taxon>
        <taxon>Actinomycetes</taxon>
        <taxon>Pseudonocardiales</taxon>
        <taxon>Pseudonocardiaceae</taxon>
        <taxon>Actinomycetospora</taxon>
    </lineage>
</organism>
<dbReference type="SUPFAM" id="SSF47203">
    <property type="entry name" value="Acyl-CoA dehydrogenase C-terminal domain-like"/>
    <property type="match status" value="1"/>
</dbReference>
<dbReference type="InterPro" id="IPR046373">
    <property type="entry name" value="Acyl-CoA_Oxase/DH_mid-dom_sf"/>
</dbReference>
<evidence type="ECO:0000256" key="1">
    <source>
        <dbReference type="ARBA" id="ARBA00023002"/>
    </source>
</evidence>
<dbReference type="Gene3D" id="1.10.540.10">
    <property type="entry name" value="Acyl-CoA dehydrogenase/oxidase, N-terminal domain"/>
    <property type="match status" value="1"/>
</dbReference>
<keyword evidence="1" id="KW-0560">Oxidoreductase</keyword>
<reference evidence="3 4" key="1">
    <citation type="submission" date="2024-03" db="EMBL/GenBank/DDBJ databases">
        <title>Actinomycetospora sp. OC33-EN08, a novel actinomycete isolated from wild orchid (Aerides multiflora).</title>
        <authorList>
            <person name="Suriyachadkun C."/>
        </authorList>
    </citation>
    <scope>NUCLEOTIDE SEQUENCE [LARGE SCALE GENOMIC DNA]</scope>
    <source>
        <strain evidence="3 4">OC33-EN08</strain>
    </source>
</reference>
<dbReference type="SUPFAM" id="SSF56645">
    <property type="entry name" value="Acyl-CoA dehydrogenase NM domain-like"/>
    <property type="match status" value="1"/>
</dbReference>
<sequence>MTRVSDRPVPTVDDVRARVESLLPEVRARAAETERACTLPADLAATLEDAGVFRLQRVRALGGLEADPAVILDVIERLAHADASTAWAALIGMTASSFFGRLDPAVAGAMLGERPGAGASCVFAPTGTAVPDGDGFRVTGRWEWNSGVKHTPWHQVGAVVPGTEGPETRVVFLADDEAEVVDHWDTMGLRGTGSHDVAVHEVWVPAERTFAGLTAACAHDGPYARFGIGDLVNVGVVAFPLGVARRAVDEFVERARGKTRGFRSRWSVGEDSEVQAAVGRAESALAAARVFADTAAAELWASVRAGEPDPRAQGRLAMATAHTLRTAVAAVDVCYQHAGASSMRLDDPLQRCFRDLHAVAGHVFYSAETDRTVGRFRLQPPEASE</sequence>
<evidence type="ECO:0000313" key="4">
    <source>
        <dbReference type="Proteomes" id="UP001385809"/>
    </source>
</evidence>
<dbReference type="RefSeq" id="WP_337695664.1">
    <property type="nucleotide sequence ID" value="NZ_JBBEGN010000006.1"/>
</dbReference>
<dbReference type="Proteomes" id="UP001385809">
    <property type="component" value="Unassembled WGS sequence"/>
</dbReference>
<accession>A0ABU8MQZ6</accession>
<dbReference type="PANTHER" id="PTHR43884">
    <property type="entry name" value="ACYL-COA DEHYDROGENASE"/>
    <property type="match status" value="1"/>
</dbReference>
<keyword evidence="4" id="KW-1185">Reference proteome</keyword>
<dbReference type="PIRSF" id="PIRSF016578">
    <property type="entry name" value="HsaA"/>
    <property type="match status" value="1"/>
</dbReference>
<dbReference type="Gene3D" id="1.20.140.10">
    <property type="entry name" value="Butyryl-CoA Dehydrogenase, subunit A, domain 3"/>
    <property type="match status" value="1"/>
</dbReference>
<protein>
    <submittedName>
        <fullName evidence="3">Acyl-CoA dehydrogenase family protein</fullName>
    </submittedName>
</protein>
<dbReference type="InterPro" id="IPR036250">
    <property type="entry name" value="AcylCo_DH-like_C"/>
</dbReference>
<dbReference type="InterPro" id="IPR013107">
    <property type="entry name" value="Acyl-CoA_DH_C"/>
</dbReference>
<dbReference type="Gene3D" id="2.40.110.10">
    <property type="entry name" value="Butyryl-CoA Dehydrogenase, subunit A, domain 2"/>
    <property type="match status" value="1"/>
</dbReference>
<dbReference type="EMBL" id="JBBEGN010000006">
    <property type="protein sequence ID" value="MEJ2869085.1"/>
    <property type="molecule type" value="Genomic_DNA"/>
</dbReference>
<dbReference type="InterPro" id="IPR009100">
    <property type="entry name" value="AcylCoA_DH/oxidase_NM_dom_sf"/>
</dbReference>
<comment type="caution">
    <text evidence="3">The sequence shown here is derived from an EMBL/GenBank/DDBJ whole genome shotgun (WGS) entry which is preliminary data.</text>
</comment>
<gene>
    <name evidence="3" type="ORF">WCD74_15030</name>
</gene>
<feature type="domain" description="Acyl-CoA dehydrogenase C-terminal" evidence="2">
    <location>
        <begin position="236"/>
        <end position="366"/>
    </location>
</feature>
<evidence type="ECO:0000313" key="3">
    <source>
        <dbReference type="EMBL" id="MEJ2869085.1"/>
    </source>
</evidence>
<dbReference type="Pfam" id="PF08028">
    <property type="entry name" value="Acyl-CoA_dh_2"/>
    <property type="match status" value="1"/>
</dbReference>
<dbReference type="PANTHER" id="PTHR43884:SF12">
    <property type="entry name" value="ISOVALERYL-COA DEHYDROGENASE, MITOCHONDRIAL-RELATED"/>
    <property type="match status" value="1"/>
</dbReference>